<evidence type="ECO:0000313" key="2">
    <source>
        <dbReference type="EMBL" id="RJF78043.1"/>
    </source>
</evidence>
<name>A0A418VP58_9PROT</name>
<dbReference type="Proteomes" id="UP000283458">
    <property type="component" value="Unassembled WGS sequence"/>
</dbReference>
<keyword evidence="3" id="KW-1185">Reference proteome</keyword>
<dbReference type="AlphaFoldDB" id="A0A418VP58"/>
<protein>
    <submittedName>
        <fullName evidence="2">Uncharacterized protein</fullName>
    </submittedName>
</protein>
<proteinExistence type="predicted"/>
<comment type="caution">
    <text evidence="2">The sequence shown here is derived from an EMBL/GenBank/DDBJ whole genome shotgun (WGS) entry which is preliminary data.</text>
</comment>
<sequence length="63" mass="7023">MGNLVTLDHRPGDAMADHRLGMVEAADLSRLEQQGLRRHVGRVARGAEGGEHGVEARRRRRIQ</sequence>
<gene>
    <name evidence="2" type="ORF">D3877_23210</name>
</gene>
<feature type="region of interest" description="Disordered" evidence="1">
    <location>
        <begin position="40"/>
        <end position="63"/>
    </location>
</feature>
<feature type="non-terminal residue" evidence="2">
    <location>
        <position position="63"/>
    </location>
</feature>
<evidence type="ECO:0000313" key="3">
    <source>
        <dbReference type="Proteomes" id="UP000283458"/>
    </source>
</evidence>
<evidence type="ECO:0000256" key="1">
    <source>
        <dbReference type="SAM" id="MobiDB-lite"/>
    </source>
</evidence>
<organism evidence="2 3">
    <name type="scientific">Azospirillum cavernae</name>
    <dbReference type="NCBI Taxonomy" id="2320860"/>
    <lineage>
        <taxon>Bacteria</taxon>
        <taxon>Pseudomonadati</taxon>
        <taxon>Pseudomonadota</taxon>
        <taxon>Alphaproteobacteria</taxon>
        <taxon>Rhodospirillales</taxon>
        <taxon>Azospirillaceae</taxon>
        <taxon>Azospirillum</taxon>
    </lineage>
</organism>
<reference evidence="2 3" key="1">
    <citation type="submission" date="2018-09" db="EMBL/GenBank/DDBJ databases">
        <authorList>
            <person name="Zhu H."/>
        </authorList>
    </citation>
    <scope>NUCLEOTIDE SEQUENCE [LARGE SCALE GENOMIC DNA]</scope>
    <source>
        <strain evidence="2 3">K2W22B-5</strain>
    </source>
</reference>
<dbReference type="EMBL" id="QYUL01000004">
    <property type="protein sequence ID" value="RJF78043.1"/>
    <property type="molecule type" value="Genomic_DNA"/>
</dbReference>
<accession>A0A418VP58</accession>